<sequence>MVEGVLPADQYTDMLASLTADHRGISRCYYFDVPFEETLVRHATKPGMEAVYEEHLREWWSYMDLLPGGVEEILGTRFSAEEHARQILHAVGLERDPTGQEEQAEPAETAKEGPRNAPLHS</sequence>
<protein>
    <submittedName>
        <fullName evidence="2">Uncharacterized protein</fullName>
    </submittedName>
</protein>
<dbReference type="EMBL" id="JACHDO010000001">
    <property type="protein sequence ID" value="MBB5490746.1"/>
    <property type="molecule type" value="Genomic_DNA"/>
</dbReference>
<dbReference type="Proteomes" id="UP000579647">
    <property type="component" value="Unassembled WGS sequence"/>
</dbReference>
<evidence type="ECO:0000256" key="1">
    <source>
        <dbReference type="SAM" id="MobiDB-lite"/>
    </source>
</evidence>
<reference evidence="2 3" key="1">
    <citation type="submission" date="2020-08" db="EMBL/GenBank/DDBJ databases">
        <title>Sequencing the genomes of 1000 actinobacteria strains.</title>
        <authorList>
            <person name="Klenk H.-P."/>
        </authorList>
    </citation>
    <scope>NUCLEOTIDE SEQUENCE [LARGE SCALE GENOMIC DNA]</scope>
    <source>
        <strain evidence="2 3">DSM 44598</strain>
    </source>
</reference>
<proteinExistence type="predicted"/>
<gene>
    <name evidence="2" type="ORF">HNR07_001883</name>
</gene>
<dbReference type="RefSeq" id="WP_184364355.1">
    <property type="nucleotide sequence ID" value="NZ_BAAAKM010000086.1"/>
</dbReference>
<organism evidence="2 3">
    <name type="scientific">Nocardiopsis metallicus</name>
    <dbReference type="NCBI Taxonomy" id="179819"/>
    <lineage>
        <taxon>Bacteria</taxon>
        <taxon>Bacillati</taxon>
        <taxon>Actinomycetota</taxon>
        <taxon>Actinomycetes</taxon>
        <taxon>Streptosporangiales</taxon>
        <taxon>Nocardiopsidaceae</taxon>
        <taxon>Nocardiopsis</taxon>
    </lineage>
</organism>
<comment type="caution">
    <text evidence="2">The sequence shown here is derived from an EMBL/GenBank/DDBJ whole genome shotgun (WGS) entry which is preliminary data.</text>
</comment>
<evidence type="ECO:0000313" key="3">
    <source>
        <dbReference type="Proteomes" id="UP000579647"/>
    </source>
</evidence>
<accession>A0A840WH39</accession>
<evidence type="ECO:0000313" key="2">
    <source>
        <dbReference type="EMBL" id="MBB5490746.1"/>
    </source>
</evidence>
<name>A0A840WH39_9ACTN</name>
<keyword evidence="3" id="KW-1185">Reference proteome</keyword>
<dbReference type="AlphaFoldDB" id="A0A840WH39"/>
<feature type="region of interest" description="Disordered" evidence="1">
    <location>
        <begin position="92"/>
        <end position="121"/>
    </location>
</feature>